<dbReference type="EMBL" id="CP158367">
    <property type="protein sequence ID" value="XBX74904.1"/>
    <property type="molecule type" value="Genomic_DNA"/>
</dbReference>
<sequence>MYQVGEIVEMKKKHPCGYNRWKIVRVGMDFRIKCTYCGRSVMIPRKKFEKNFKKKL</sequence>
<evidence type="ECO:0000313" key="1">
    <source>
        <dbReference type="EMBL" id="XBX74904.1"/>
    </source>
</evidence>
<dbReference type="PANTHER" id="PTHR38455">
    <property type="entry name" value="HYPOTHETICAL CYTOSOLIC PROTEIN"/>
    <property type="match status" value="1"/>
</dbReference>
<reference evidence="1" key="2">
    <citation type="submission" date="2024-06" db="EMBL/GenBank/DDBJ databases">
        <authorList>
            <person name="Petrova K.O."/>
            <person name="Toshchakov S.V."/>
            <person name="Boltjanskaja Y.V."/>
            <person name="Kevbrin V."/>
        </authorList>
    </citation>
    <scope>NUCLEOTIDE SEQUENCE</scope>
    <source>
        <strain evidence="1">Z-910T</strain>
    </source>
</reference>
<dbReference type="PIRSF" id="PIRSF037263">
    <property type="entry name" value="DUF951_bac"/>
    <property type="match status" value="1"/>
</dbReference>
<dbReference type="RefSeq" id="WP_350343653.1">
    <property type="nucleotide sequence ID" value="NZ_CP158367.1"/>
</dbReference>
<gene>
    <name evidence="1" type="ORF">PRVXT_002969</name>
</gene>
<organism evidence="1">
    <name type="scientific">Proteinivorax tanatarense</name>
    <dbReference type="NCBI Taxonomy" id="1260629"/>
    <lineage>
        <taxon>Bacteria</taxon>
        <taxon>Bacillati</taxon>
        <taxon>Bacillota</taxon>
        <taxon>Clostridia</taxon>
        <taxon>Eubacteriales</taxon>
        <taxon>Proteinivoracaceae</taxon>
        <taxon>Proteinivorax</taxon>
    </lineage>
</organism>
<dbReference type="Pfam" id="PF06107">
    <property type="entry name" value="DUF951"/>
    <property type="match status" value="1"/>
</dbReference>
<protein>
    <submittedName>
        <fullName evidence="1">DUF951 domain-containing protein</fullName>
    </submittedName>
</protein>
<accession>A0AAU7VLF6</accession>
<dbReference type="PANTHER" id="PTHR38455:SF1">
    <property type="entry name" value="DUF951 DOMAIN-CONTAINING PROTEIN"/>
    <property type="match status" value="1"/>
</dbReference>
<dbReference type="InterPro" id="IPR009296">
    <property type="entry name" value="DUF951"/>
</dbReference>
<name>A0AAU7VLF6_9FIRM</name>
<reference evidence="1" key="1">
    <citation type="journal article" date="2013" name="Extremophiles">
        <title>Proteinivorax tanatarense gen. nov., sp. nov., an anaerobic, haloalkaliphilic, proteolytic bacterium isolated from a decaying algal bloom, and proposal of Proteinivoraceae fam. nov.</title>
        <authorList>
            <person name="Kevbrin V."/>
            <person name="Boltyanskaya Y."/>
            <person name="Zhilina T."/>
            <person name="Kolganova T."/>
            <person name="Lavrentjeva E."/>
            <person name="Kuznetsov B."/>
        </authorList>
    </citation>
    <scope>NUCLEOTIDE SEQUENCE</scope>
    <source>
        <strain evidence="1">Z-910T</strain>
    </source>
</reference>
<proteinExistence type="predicted"/>
<dbReference type="AlphaFoldDB" id="A0AAU7VLF6"/>